<dbReference type="RefSeq" id="XP_013753250.1">
    <property type="nucleotide sequence ID" value="XM_013897796.1"/>
</dbReference>
<protein>
    <recommendedName>
        <fullName evidence="3">PH domain-containing protein</fullName>
    </recommendedName>
</protein>
<evidence type="ECO:0000313" key="1">
    <source>
        <dbReference type="EMBL" id="KNC55144.1"/>
    </source>
</evidence>
<evidence type="ECO:0000313" key="2">
    <source>
        <dbReference type="Proteomes" id="UP000054408"/>
    </source>
</evidence>
<name>A0A0L0DS43_THETB</name>
<sequence length="419" mass="45977">MSDTFSHTFLHSQPRRLQAHVRAYVDVGGLESAARWQRTAGGSKGKGRGKGRGKLWKKKSKIKAKWVEVYAVVKGRVLKLFAAFEAPLPFLSLPLDDVSRVVPVADSINELHGLELRARALEVHFALSGEHADLLPIDSPLLLAFASPLVRDQWVEGIPAWRSVSVSRAKLAEWARISEALGPDADLGLVTPETAAGIRTIRDLHPELAPRLAVEYVVGDHEEPPAQMSMVGGAEADQVEEHTEFTESDSLPALGSVAVDAADVVEMKRLIVRMHDDLERSMHRTYALEAYTSHLAERLHASDNTNLPLGPDAASRLEGPYRPPTAVSQRRAMATTLESMAEAVRSRRDMQTTRMAAVLMEARLQARARQQAAPPRTSRAALKARLATTEAHLDGLRALRRALDAQRTALATAHARARH</sequence>
<dbReference type="AlphaFoldDB" id="A0A0L0DS43"/>
<dbReference type="GeneID" id="25570298"/>
<reference evidence="1 2" key="1">
    <citation type="submission" date="2010-05" db="EMBL/GenBank/DDBJ databases">
        <title>The Genome Sequence of Thecamonas trahens ATCC 50062.</title>
        <authorList>
            <consortium name="The Broad Institute Genome Sequencing Platform"/>
            <person name="Russ C."/>
            <person name="Cuomo C."/>
            <person name="Shea T."/>
            <person name="Young S.K."/>
            <person name="Zeng Q."/>
            <person name="Koehrsen M."/>
            <person name="Haas B."/>
            <person name="Borodovsky M."/>
            <person name="Guigo R."/>
            <person name="Alvarado L."/>
            <person name="Berlin A."/>
            <person name="Bochicchio J."/>
            <person name="Borenstein D."/>
            <person name="Chapman S."/>
            <person name="Chen Z."/>
            <person name="Freedman E."/>
            <person name="Gellesch M."/>
            <person name="Goldberg J."/>
            <person name="Griggs A."/>
            <person name="Gujja S."/>
            <person name="Heilman E."/>
            <person name="Heiman D."/>
            <person name="Hepburn T."/>
            <person name="Howarth C."/>
            <person name="Jen D."/>
            <person name="Larson L."/>
            <person name="Mehta T."/>
            <person name="Park D."/>
            <person name="Pearson M."/>
            <person name="Roberts A."/>
            <person name="Saif S."/>
            <person name="Shenoy N."/>
            <person name="Sisk P."/>
            <person name="Stolte C."/>
            <person name="Sykes S."/>
            <person name="Thomson T."/>
            <person name="Walk T."/>
            <person name="White J."/>
            <person name="Yandava C."/>
            <person name="Burger G."/>
            <person name="Gray M.W."/>
            <person name="Holland P.W.H."/>
            <person name="King N."/>
            <person name="Lang F.B.F."/>
            <person name="Roger A.J."/>
            <person name="Ruiz-Trillo I."/>
            <person name="Lander E."/>
            <person name="Nusbaum C."/>
        </authorList>
    </citation>
    <scope>NUCLEOTIDE SEQUENCE [LARGE SCALE GENOMIC DNA]</scope>
    <source>
        <strain evidence="1 2">ATCC 50062</strain>
    </source>
</reference>
<proteinExistence type="predicted"/>
<dbReference type="Proteomes" id="UP000054408">
    <property type="component" value="Unassembled WGS sequence"/>
</dbReference>
<organism evidence="1 2">
    <name type="scientific">Thecamonas trahens ATCC 50062</name>
    <dbReference type="NCBI Taxonomy" id="461836"/>
    <lineage>
        <taxon>Eukaryota</taxon>
        <taxon>Apusozoa</taxon>
        <taxon>Apusomonadida</taxon>
        <taxon>Apusomonadidae</taxon>
        <taxon>Thecamonas</taxon>
    </lineage>
</organism>
<gene>
    <name evidence="1" type="ORF">AMSG_12384</name>
</gene>
<dbReference type="SUPFAM" id="SSF50729">
    <property type="entry name" value="PH domain-like"/>
    <property type="match status" value="1"/>
</dbReference>
<evidence type="ECO:0008006" key="3">
    <source>
        <dbReference type="Google" id="ProtNLM"/>
    </source>
</evidence>
<keyword evidence="2" id="KW-1185">Reference proteome</keyword>
<accession>A0A0L0DS43</accession>
<dbReference type="EMBL" id="GL349496">
    <property type="protein sequence ID" value="KNC55144.1"/>
    <property type="molecule type" value="Genomic_DNA"/>
</dbReference>